<dbReference type="AlphaFoldDB" id="A0A0E9URD8"/>
<accession>A0A0E9URD8</accession>
<organism evidence="1">
    <name type="scientific">Anguilla anguilla</name>
    <name type="common">European freshwater eel</name>
    <name type="synonym">Muraena anguilla</name>
    <dbReference type="NCBI Taxonomy" id="7936"/>
    <lineage>
        <taxon>Eukaryota</taxon>
        <taxon>Metazoa</taxon>
        <taxon>Chordata</taxon>
        <taxon>Craniata</taxon>
        <taxon>Vertebrata</taxon>
        <taxon>Euteleostomi</taxon>
        <taxon>Actinopterygii</taxon>
        <taxon>Neopterygii</taxon>
        <taxon>Teleostei</taxon>
        <taxon>Anguilliformes</taxon>
        <taxon>Anguillidae</taxon>
        <taxon>Anguilla</taxon>
    </lineage>
</organism>
<name>A0A0E9URD8_ANGAN</name>
<reference evidence="1" key="2">
    <citation type="journal article" date="2015" name="Fish Shellfish Immunol.">
        <title>Early steps in the European eel (Anguilla anguilla)-Vibrio vulnificus interaction in the gills: Role of the RtxA13 toxin.</title>
        <authorList>
            <person name="Callol A."/>
            <person name="Pajuelo D."/>
            <person name="Ebbesson L."/>
            <person name="Teles M."/>
            <person name="MacKenzie S."/>
            <person name="Amaro C."/>
        </authorList>
    </citation>
    <scope>NUCLEOTIDE SEQUENCE</scope>
</reference>
<dbReference type="EMBL" id="GBXM01040138">
    <property type="protein sequence ID" value="JAH68439.1"/>
    <property type="molecule type" value="Transcribed_RNA"/>
</dbReference>
<reference evidence="1" key="1">
    <citation type="submission" date="2014-11" db="EMBL/GenBank/DDBJ databases">
        <authorList>
            <person name="Amaro Gonzalez C."/>
        </authorList>
    </citation>
    <scope>NUCLEOTIDE SEQUENCE</scope>
</reference>
<evidence type="ECO:0000313" key="1">
    <source>
        <dbReference type="EMBL" id="JAH68439.1"/>
    </source>
</evidence>
<sequence>MVTADACLMCLCKDVVYPRFKPARNVLSLFNSMERFEWRFFVSVERQKNRWEVTYS</sequence>
<proteinExistence type="predicted"/>
<protein>
    <submittedName>
        <fullName evidence="1">Uncharacterized protein</fullName>
    </submittedName>
</protein>